<feature type="domain" description="Serine/threonine specific protein phosphatases" evidence="1">
    <location>
        <begin position="53"/>
        <end position="177"/>
    </location>
</feature>
<dbReference type="InterPro" id="IPR004843">
    <property type="entry name" value="Calcineurin-like_PHP"/>
</dbReference>
<dbReference type="InterPro" id="IPR006186">
    <property type="entry name" value="Ser/Thr-sp_prot-phosphatase"/>
</dbReference>
<sequence>DQCGLENDGTKRVQWAGPQRIRETRESSELQAKLHGHLDRIFQKDTINGKRLVFLKIILNYIYLLYRYLKSEPMLIEDVPLGIVVVGDMHGQLHDLFRIFSQFKKDDKPGYECTKFLFLGDYVDGGKQSLEIIIALFSLKMLYPDRIFLLCGNHEFALTNVEFGFVIELNDRYEKVSLP</sequence>
<dbReference type="Proteomes" id="UP001328107">
    <property type="component" value="Unassembled WGS sequence"/>
</dbReference>
<dbReference type="Gene3D" id="3.60.21.10">
    <property type="match status" value="1"/>
</dbReference>
<dbReference type="PANTHER" id="PTHR11668:SF491">
    <property type="entry name" value="SERINE_THREONINE-PROTEIN PHOSPHATASE"/>
    <property type="match status" value="1"/>
</dbReference>
<feature type="non-terminal residue" evidence="2">
    <location>
        <position position="1"/>
    </location>
</feature>
<accession>A0AAN5I9B4</accession>
<dbReference type="EMBL" id="BTRK01000006">
    <property type="protein sequence ID" value="GMR57462.1"/>
    <property type="molecule type" value="Genomic_DNA"/>
</dbReference>
<dbReference type="InterPro" id="IPR050341">
    <property type="entry name" value="PP1_catalytic_subunit"/>
</dbReference>
<dbReference type="CDD" id="cd00144">
    <property type="entry name" value="MPP_PPP_family"/>
    <property type="match status" value="1"/>
</dbReference>
<proteinExistence type="predicted"/>
<dbReference type="GO" id="GO:0005634">
    <property type="term" value="C:nucleus"/>
    <property type="evidence" value="ECO:0007669"/>
    <property type="project" value="TreeGrafter"/>
</dbReference>
<dbReference type="SUPFAM" id="SSF56300">
    <property type="entry name" value="Metallo-dependent phosphatases"/>
    <property type="match status" value="1"/>
</dbReference>
<organism evidence="2 3">
    <name type="scientific">Pristionchus mayeri</name>
    <dbReference type="NCBI Taxonomy" id="1317129"/>
    <lineage>
        <taxon>Eukaryota</taxon>
        <taxon>Metazoa</taxon>
        <taxon>Ecdysozoa</taxon>
        <taxon>Nematoda</taxon>
        <taxon>Chromadorea</taxon>
        <taxon>Rhabditida</taxon>
        <taxon>Rhabditina</taxon>
        <taxon>Diplogasteromorpha</taxon>
        <taxon>Diplogasteroidea</taxon>
        <taxon>Neodiplogasteridae</taxon>
        <taxon>Pristionchus</taxon>
    </lineage>
</organism>
<dbReference type="GO" id="GO:0005737">
    <property type="term" value="C:cytoplasm"/>
    <property type="evidence" value="ECO:0007669"/>
    <property type="project" value="TreeGrafter"/>
</dbReference>
<evidence type="ECO:0000259" key="1">
    <source>
        <dbReference type="SMART" id="SM00156"/>
    </source>
</evidence>
<protein>
    <recommendedName>
        <fullName evidence="1">Serine/threonine specific protein phosphatases domain-containing protein</fullName>
    </recommendedName>
</protein>
<keyword evidence="3" id="KW-1185">Reference proteome</keyword>
<comment type="caution">
    <text evidence="2">The sequence shown here is derived from an EMBL/GenBank/DDBJ whole genome shotgun (WGS) entry which is preliminary data.</text>
</comment>
<dbReference type="PANTHER" id="PTHR11668">
    <property type="entry name" value="SERINE/THREONINE PROTEIN PHOSPHATASE"/>
    <property type="match status" value="1"/>
</dbReference>
<dbReference type="AlphaFoldDB" id="A0AAN5I9B4"/>
<dbReference type="PRINTS" id="PR00114">
    <property type="entry name" value="STPHPHTASE"/>
</dbReference>
<evidence type="ECO:0000313" key="3">
    <source>
        <dbReference type="Proteomes" id="UP001328107"/>
    </source>
</evidence>
<dbReference type="Pfam" id="PF00149">
    <property type="entry name" value="Metallophos"/>
    <property type="match status" value="1"/>
</dbReference>
<dbReference type="GO" id="GO:0004722">
    <property type="term" value="F:protein serine/threonine phosphatase activity"/>
    <property type="evidence" value="ECO:0007669"/>
    <property type="project" value="TreeGrafter"/>
</dbReference>
<dbReference type="InterPro" id="IPR029052">
    <property type="entry name" value="Metallo-depent_PP-like"/>
</dbReference>
<gene>
    <name evidence="2" type="ORF">PMAYCL1PPCAC_27657</name>
</gene>
<dbReference type="SMART" id="SM00156">
    <property type="entry name" value="PP2Ac"/>
    <property type="match status" value="1"/>
</dbReference>
<evidence type="ECO:0000313" key="2">
    <source>
        <dbReference type="EMBL" id="GMR57462.1"/>
    </source>
</evidence>
<reference evidence="3" key="1">
    <citation type="submission" date="2022-10" db="EMBL/GenBank/DDBJ databases">
        <title>Genome assembly of Pristionchus species.</title>
        <authorList>
            <person name="Yoshida K."/>
            <person name="Sommer R.J."/>
        </authorList>
    </citation>
    <scope>NUCLEOTIDE SEQUENCE [LARGE SCALE GENOMIC DNA]</scope>
    <source>
        <strain evidence="3">RS5460</strain>
    </source>
</reference>
<name>A0AAN5I9B4_9BILA</name>